<proteinExistence type="predicted"/>
<sequence length="426" mass="49508">MRIRVSEKLREINLKNMKYGWKRMGIEILECLVDNLNKELGIYKESKKFNELEKKQQIQMKELIEKNKDLFTKRSIQLGRIKKEMHRITLKEGTKLIKQRLLANIIKVKAHRYDRCIVDGKPFLFCLWCKKHPTADNIFIKGCSTFRKDYLKQYIKISDYIKAMKTFNQLANQMDLFTGFSIQANYNKLEIISKMRCVYLYAQKHLPIFAYPDIVNLININFKNQTELIYESEVQTLALPFFGTKKETLSSDFLESSNYAEYTNPVSENMVLYTIATAIEELVLKELKNLQLGVSQDNETPELSILQVVSTRWLSLSNAESNLHQIIFSIIDALQADAFLADILSIISALCKVFQSDYVALSDVHQELNKTINSITIEFIGYPDENIDPTLGTHLFLTTIQQMSTFGEEEIKYLAKYYGKDKLKIV</sequence>
<evidence type="ECO:0000313" key="1">
    <source>
        <dbReference type="EMBL" id="CAG8580003.1"/>
    </source>
</evidence>
<reference evidence="1 2" key="1">
    <citation type="submission" date="2021-06" db="EMBL/GenBank/DDBJ databases">
        <authorList>
            <person name="Kallberg Y."/>
            <person name="Tangrot J."/>
            <person name="Rosling A."/>
        </authorList>
    </citation>
    <scope>NUCLEOTIDE SEQUENCE [LARGE SCALE GENOMIC DNA]</scope>
    <source>
        <strain evidence="1 2">120-4 pot B 10/14</strain>
    </source>
</reference>
<comment type="caution">
    <text evidence="1">The sequence shown here is derived from an EMBL/GenBank/DDBJ whole genome shotgun (WGS) entry which is preliminary data.</text>
</comment>
<name>A0ABN7UEY6_GIGMA</name>
<accession>A0ABN7UEY6</accession>
<organism evidence="1 2">
    <name type="scientific">Gigaspora margarita</name>
    <dbReference type="NCBI Taxonomy" id="4874"/>
    <lineage>
        <taxon>Eukaryota</taxon>
        <taxon>Fungi</taxon>
        <taxon>Fungi incertae sedis</taxon>
        <taxon>Mucoromycota</taxon>
        <taxon>Glomeromycotina</taxon>
        <taxon>Glomeromycetes</taxon>
        <taxon>Diversisporales</taxon>
        <taxon>Gigasporaceae</taxon>
        <taxon>Gigaspora</taxon>
    </lineage>
</organism>
<dbReference type="EMBL" id="CAJVQB010002577">
    <property type="protein sequence ID" value="CAG8580003.1"/>
    <property type="molecule type" value="Genomic_DNA"/>
</dbReference>
<gene>
    <name evidence="1" type="ORF">GMARGA_LOCUS5901</name>
</gene>
<protein>
    <submittedName>
        <fullName evidence="1">26650_t:CDS:1</fullName>
    </submittedName>
</protein>
<keyword evidence="2" id="KW-1185">Reference proteome</keyword>
<feature type="non-terminal residue" evidence="1">
    <location>
        <position position="426"/>
    </location>
</feature>
<evidence type="ECO:0000313" key="2">
    <source>
        <dbReference type="Proteomes" id="UP000789901"/>
    </source>
</evidence>
<dbReference type="Proteomes" id="UP000789901">
    <property type="component" value="Unassembled WGS sequence"/>
</dbReference>